<dbReference type="FunFam" id="3.40.640.10:FF:000074">
    <property type="entry name" value="Aromatic amino acid aminotransferase"/>
    <property type="match status" value="1"/>
</dbReference>
<evidence type="ECO:0000256" key="5">
    <source>
        <dbReference type="ARBA" id="ARBA00022576"/>
    </source>
</evidence>
<dbReference type="CDD" id="cd00609">
    <property type="entry name" value="AAT_like"/>
    <property type="match status" value="1"/>
</dbReference>
<dbReference type="EMBL" id="LXJU01000007">
    <property type="protein sequence ID" value="OGE53974.1"/>
    <property type="molecule type" value="Genomic_DNA"/>
</dbReference>
<evidence type="ECO:0000256" key="1">
    <source>
        <dbReference type="ARBA" id="ARBA00001933"/>
    </source>
</evidence>
<evidence type="ECO:0000256" key="8">
    <source>
        <dbReference type="ARBA" id="ARBA00051993"/>
    </source>
</evidence>
<keyword evidence="12" id="KW-1185">Reference proteome</keyword>
<evidence type="ECO:0000313" key="11">
    <source>
        <dbReference type="EMBL" id="OGE53974.1"/>
    </source>
</evidence>
<comment type="catalytic activity">
    <reaction evidence="8">
        <text>an aromatic L-alpha-amino acid + 2-oxoglutarate = an aromatic oxo-acid + L-glutamate</text>
        <dbReference type="Rhea" id="RHEA:17533"/>
        <dbReference type="ChEBI" id="CHEBI:16810"/>
        <dbReference type="ChEBI" id="CHEBI:29985"/>
        <dbReference type="ChEBI" id="CHEBI:73309"/>
        <dbReference type="ChEBI" id="CHEBI:84824"/>
        <dbReference type="EC" id="2.6.1.57"/>
    </reaction>
</comment>
<evidence type="ECO:0000313" key="12">
    <source>
        <dbReference type="Proteomes" id="UP000177622"/>
    </source>
</evidence>
<sequence>MSPVPTFDDRIRGADDAFKLTVENAFDLRARSDVMPTSVAPACSSDMFKSPNCYHKPRAKCFNHRLSTEAKRRQPSTLKAAAMFLKDPDLISLCGGLPSPEYFPFENLQLQVPSREALSKRHVNMGKSMENMDSVLRAGKSDIREGKSVYDLEIALNYGQATGSAQLMRFVTEHTEIIHDPPYSDWQCCLTAGSTYAWDTTLRILCEKGDFIITEEYTFASAIETATPLGLRVLGVEMDDYGLVPEALDDSLNNWNYQTRGARKPFLLYLIPTGQNPTGATMPLARREAIYKVAQKHDLFIVEDEPYYFLQMQAYCSRGTEPASEVSRGEFLASLVPSFLSLDSDGRVLRMESFSKVISPGARTGWIVASQQLVDRFARNFEVSSQHPSGISQLALFKLLDEYWGHAGYIDWLINLRIEYSRRRDVMIHAFEKFLPKEVARWKVPAAGMFCWIEIEWRKHPGMALKGDHDSIEEEIFLSAVQNQVLLSRGSWFKANSAQQENRMFFRATFAAASPEKMVEAIRRFSDVLRVQFHISL</sequence>
<comment type="subcellular location">
    <subcellularLocation>
        <location evidence="2">Cytoplasm</location>
    </subcellularLocation>
</comment>
<comment type="cofactor">
    <cofactor evidence="1">
        <name>pyridoxal 5'-phosphate</name>
        <dbReference type="ChEBI" id="CHEBI:597326"/>
    </cofactor>
</comment>
<dbReference type="GeneID" id="34575851"/>
<evidence type="ECO:0000256" key="7">
    <source>
        <dbReference type="ARBA" id="ARBA00022898"/>
    </source>
</evidence>
<dbReference type="InterPro" id="IPR015424">
    <property type="entry name" value="PyrdxlP-dep_Trfase"/>
</dbReference>
<dbReference type="PANTHER" id="PTHR42790">
    <property type="entry name" value="AMINOTRANSFERASE"/>
    <property type="match status" value="1"/>
</dbReference>
<accession>A0A1F5LL91</accession>
<dbReference type="GO" id="GO:0005737">
    <property type="term" value="C:cytoplasm"/>
    <property type="evidence" value="ECO:0007669"/>
    <property type="project" value="UniProtKB-SubCell"/>
</dbReference>
<evidence type="ECO:0000256" key="9">
    <source>
        <dbReference type="ARBA" id="ARBA00067014"/>
    </source>
</evidence>
<evidence type="ECO:0000256" key="4">
    <source>
        <dbReference type="ARBA" id="ARBA00022490"/>
    </source>
</evidence>
<gene>
    <name evidence="11" type="ORF">PENARI_c007G09484</name>
</gene>
<comment type="caution">
    <text evidence="11">The sequence shown here is derived from an EMBL/GenBank/DDBJ whole genome shotgun (WGS) entry which is preliminary data.</text>
</comment>
<keyword evidence="6" id="KW-0808">Transferase</keyword>
<dbReference type="PANTHER" id="PTHR42790:SF21">
    <property type="entry name" value="AROMATIC_AMINOADIPATE AMINOTRANSFERASE 1"/>
    <property type="match status" value="1"/>
</dbReference>
<keyword evidence="7" id="KW-0663">Pyridoxal phosphate</keyword>
<name>A0A1F5LL91_PENAI</name>
<evidence type="ECO:0000256" key="3">
    <source>
        <dbReference type="ARBA" id="ARBA00007441"/>
    </source>
</evidence>
<dbReference type="GO" id="GO:0019878">
    <property type="term" value="P:lysine biosynthetic process via aminoadipic acid"/>
    <property type="evidence" value="ECO:0007669"/>
    <property type="project" value="TreeGrafter"/>
</dbReference>
<dbReference type="Gene3D" id="3.40.640.10">
    <property type="entry name" value="Type I PLP-dependent aspartate aminotransferase-like (Major domain)"/>
    <property type="match status" value="1"/>
</dbReference>
<protein>
    <recommendedName>
        <fullName evidence="9">aromatic-amino-acid transaminase</fullName>
        <ecNumber evidence="9">2.6.1.57</ecNumber>
    </recommendedName>
</protein>
<comment type="similarity">
    <text evidence="3">Belongs to the class-I pyridoxal-phosphate-dependent aminotransferase family.</text>
</comment>
<dbReference type="InterPro" id="IPR050859">
    <property type="entry name" value="Class-I_PLP-dep_aminotransf"/>
</dbReference>
<evidence type="ECO:0000256" key="6">
    <source>
        <dbReference type="ARBA" id="ARBA00022679"/>
    </source>
</evidence>
<dbReference type="GO" id="GO:0006571">
    <property type="term" value="P:tyrosine biosynthetic process"/>
    <property type="evidence" value="ECO:0007669"/>
    <property type="project" value="TreeGrafter"/>
</dbReference>
<evidence type="ECO:0000259" key="10">
    <source>
        <dbReference type="Pfam" id="PF00155"/>
    </source>
</evidence>
<dbReference type="OrthoDB" id="691673at2759"/>
<dbReference type="InterPro" id="IPR015421">
    <property type="entry name" value="PyrdxlP-dep_Trfase_major"/>
</dbReference>
<dbReference type="SUPFAM" id="SSF53383">
    <property type="entry name" value="PLP-dependent transferases"/>
    <property type="match status" value="1"/>
</dbReference>
<dbReference type="RefSeq" id="XP_022489411.1">
    <property type="nucleotide sequence ID" value="XM_022631117.1"/>
</dbReference>
<dbReference type="Proteomes" id="UP000177622">
    <property type="component" value="Unassembled WGS sequence"/>
</dbReference>
<dbReference type="GO" id="GO:0047536">
    <property type="term" value="F:2-aminoadipate transaminase activity"/>
    <property type="evidence" value="ECO:0007669"/>
    <property type="project" value="TreeGrafter"/>
</dbReference>
<dbReference type="GO" id="GO:0009074">
    <property type="term" value="P:aromatic amino acid family catabolic process"/>
    <property type="evidence" value="ECO:0007669"/>
    <property type="project" value="TreeGrafter"/>
</dbReference>
<dbReference type="AlphaFoldDB" id="A0A1F5LL91"/>
<dbReference type="GO" id="GO:0030170">
    <property type="term" value="F:pyridoxal phosphate binding"/>
    <property type="evidence" value="ECO:0007669"/>
    <property type="project" value="InterPro"/>
</dbReference>
<proteinExistence type="inferred from homology"/>
<feature type="domain" description="Aminotransferase class I/classII large" evidence="10">
    <location>
        <begin position="187"/>
        <end position="525"/>
    </location>
</feature>
<keyword evidence="5" id="KW-0032">Aminotransferase</keyword>
<reference evidence="11 12" key="1">
    <citation type="journal article" date="2016" name="Sci. Rep.">
        <title>Penicillium arizonense, a new, genome sequenced fungal species, reveals a high chemical diversity in secreted metabolites.</title>
        <authorList>
            <person name="Grijseels S."/>
            <person name="Nielsen J.C."/>
            <person name="Randelovic M."/>
            <person name="Nielsen J."/>
            <person name="Nielsen K.F."/>
            <person name="Workman M."/>
            <person name="Frisvad J.C."/>
        </authorList>
    </citation>
    <scope>NUCLEOTIDE SEQUENCE [LARGE SCALE GENOMIC DNA]</scope>
    <source>
        <strain evidence="11 12">CBS 141311</strain>
    </source>
</reference>
<organism evidence="11 12">
    <name type="scientific">Penicillium arizonense</name>
    <dbReference type="NCBI Taxonomy" id="1835702"/>
    <lineage>
        <taxon>Eukaryota</taxon>
        <taxon>Fungi</taxon>
        <taxon>Dikarya</taxon>
        <taxon>Ascomycota</taxon>
        <taxon>Pezizomycotina</taxon>
        <taxon>Eurotiomycetes</taxon>
        <taxon>Eurotiomycetidae</taxon>
        <taxon>Eurotiales</taxon>
        <taxon>Aspergillaceae</taxon>
        <taxon>Penicillium</taxon>
    </lineage>
</organism>
<dbReference type="InterPro" id="IPR004839">
    <property type="entry name" value="Aminotransferase_I/II_large"/>
</dbReference>
<evidence type="ECO:0000256" key="2">
    <source>
        <dbReference type="ARBA" id="ARBA00004496"/>
    </source>
</evidence>
<dbReference type="EC" id="2.6.1.57" evidence="9"/>
<keyword evidence="4" id="KW-0963">Cytoplasm</keyword>
<dbReference type="STRING" id="1835702.A0A1F5LL91"/>
<dbReference type="GO" id="GO:0008793">
    <property type="term" value="F:aromatic-amino-acid transaminase activity"/>
    <property type="evidence" value="ECO:0007669"/>
    <property type="project" value="TreeGrafter"/>
</dbReference>
<dbReference type="Pfam" id="PF00155">
    <property type="entry name" value="Aminotran_1_2"/>
    <property type="match status" value="1"/>
</dbReference>